<evidence type="ECO:0000313" key="4">
    <source>
        <dbReference type="Proteomes" id="UP001304515"/>
    </source>
</evidence>
<accession>A0AA96F2V3</accession>
<keyword evidence="1" id="KW-1133">Transmembrane helix</keyword>
<evidence type="ECO:0000313" key="3">
    <source>
        <dbReference type="EMBL" id="WNM21580.1"/>
    </source>
</evidence>
<gene>
    <name evidence="3" type="ORF">RN605_12965</name>
    <name evidence="2" type="ORF">RN608_05795</name>
</gene>
<keyword evidence="4" id="KW-1185">Reference proteome</keyword>
<dbReference type="EMBL" id="CP134890">
    <property type="protein sequence ID" value="WNM21580.1"/>
    <property type="molecule type" value="Genomic_DNA"/>
</dbReference>
<feature type="transmembrane region" description="Helical" evidence="1">
    <location>
        <begin position="64"/>
        <end position="86"/>
    </location>
</feature>
<dbReference type="RefSeq" id="WP_313325453.1">
    <property type="nucleotide sequence ID" value="NZ_CP134878.1"/>
</dbReference>
<protein>
    <submittedName>
        <fullName evidence="3">Uncharacterized protein</fullName>
    </submittedName>
</protein>
<sequence length="90" mass="9557">MAGIKSAILASKLSIGSLSSSMGVAKSTIFTSKSSMGRSPSLMVGIKKLHFTLKSSMGGLPSSMALMELSIFWVLALIFDLTTPIFDLKR</sequence>
<dbReference type="AlphaFoldDB" id="A0AA96F2V3"/>
<accession>A0AA96J3F3</accession>
<keyword evidence="1" id="KW-0472">Membrane</keyword>
<dbReference type="Proteomes" id="UP001304515">
    <property type="component" value="Chromosome"/>
</dbReference>
<evidence type="ECO:0000313" key="2">
    <source>
        <dbReference type="EMBL" id="WNM20190.1"/>
    </source>
</evidence>
<proteinExistence type="predicted"/>
<organism evidence="3 4">
    <name type="scientific">Flavobacterium capsici</name>
    <dbReference type="NCBI Taxonomy" id="3075618"/>
    <lineage>
        <taxon>Bacteria</taxon>
        <taxon>Pseudomonadati</taxon>
        <taxon>Bacteroidota</taxon>
        <taxon>Flavobacteriia</taxon>
        <taxon>Flavobacteriales</taxon>
        <taxon>Flavobacteriaceae</taxon>
        <taxon>Flavobacterium</taxon>
    </lineage>
</organism>
<dbReference type="KEGG" id="fcj:RN605_12965"/>
<reference evidence="3 4" key="1">
    <citation type="submission" date="2023-09" db="EMBL/GenBank/DDBJ databases">
        <title>Flavobacterium sp. a novel bacteria isolate from Pepper rhizosphere.</title>
        <authorList>
            <person name="Peng Y."/>
            <person name="Lee J."/>
        </authorList>
    </citation>
    <scope>NUCLEOTIDE SEQUENCE [LARGE SCALE GENOMIC DNA]</scope>
    <source>
        <strain evidence="2">PMR2A8</strain>
        <strain evidence="3 4">PMTSA4</strain>
    </source>
</reference>
<keyword evidence="1" id="KW-0812">Transmembrane</keyword>
<evidence type="ECO:0000256" key="1">
    <source>
        <dbReference type="SAM" id="Phobius"/>
    </source>
</evidence>
<name>A0AA96F2V3_9FLAO</name>
<dbReference type="EMBL" id="CP134878">
    <property type="protein sequence ID" value="WNM20190.1"/>
    <property type="molecule type" value="Genomic_DNA"/>
</dbReference>